<feature type="region of interest" description="Disordered" evidence="1">
    <location>
        <begin position="75"/>
        <end position="130"/>
    </location>
</feature>
<dbReference type="Proteomes" id="UP000053411">
    <property type="component" value="Unassembled WGS sequence"/>
</dbReference>
<dbReference type="AlphaFoldDB" id="A0A0D2GR76"/>
<protein>
    <recommendedName>
        <fullName evidence="4">Peptidase S1 domain-containing protein</fullName>
    </recommendedName>
</protein>
<evidence type="ECO:0008006" key="4">
    <source>
        <dbReference type="Google" id="ProtNLM"/>
    </source>
</evidence>
<name>A0A0D2GR76_9EURO</name>
<organism evidence="2 3">
    <name type="scientific">Fonsecaea multimorphosa CBS 102226</name>
    <dbReference type="NCBI Taxonomy" id="1442371"/>
    <lineage>
        <taxon>Eukaryota</taxon>
        <taxon>Fungi</taxon>
        <taxon>Dikarya</taxon>
        <taxon>Ascomycota</taxon>
        <taxon>Pezizomycotina</taxon>
        <taxon>Eurotiomycetes</taxon>
        <taxon>Chaetothyriomycetidae</taxon>
        <taxon>Chaetothyriales</taxon>
        <taxon>Herpotrichiellaceae</taxon>
        <taxon>Fonsecaea</taxon>
    </lineage>
</organism>
<evidence type="ECO:0000313" key="2">
    <source>
        <dbReference type="EMBL" id="KIX92025.1"/>
    </source>
</evidence>
<evidence type="ECO:0000256" key="1">
    <source>
        <dbReference type="SAM" id="MobiDB-lite"/>
    </source>
</evidence>
<dbReference type="InterPro" id="IPR009003">
    <property type="entry name" value="Peptidase_S1_PA"/>
</dbReference>
<feature type="region of interest" description="Disordered" evidence="1">
    <location>
        <begin position="1"/>
        <end position="32"/>
    </location>
</feature>
<dbReference type="VEuPathDB" id="FungiDB:Z520_12240"/>
<dbReference type="RefSeq" id="XP_016626148.1">
    <property type="nucleotide sequence ID" value="XM_016782727.1"/>
</dbReference>
<dbReference type="OrthoDB" id="4120608at2759"/>
<gene>
    <name evidence="2" type="ORF">Z520_12240</name>
</gene>
<dbReference type="EMBL" id="KN848112">
    <property type="protein sequence ID" value="KIX92025.1"/>
    <property type="molecule type" value="Genomic_DNA"/>
</dbReference>
<sequence length="453" mass="50423">MSLPTLQKDSSHQQDSSSSQLPTKSSFSSPLIRLLESDEKPAAIKTRDDLLPYFYVWPPLKKAWYHDTAMEKAKAVTPDRIPVSPDSTSGPGKTPPPLEKFRGVTATKSGSAELSHRQKAGRPQGKFNNTLPEDERVRLTPEQALRKLMMPGLAAAQVTVPRAGVSPPTATLSGFRIAYNNVDAVITCAHFIDWPKKQEDFDDVARHYNVTLGSQGGVATQAALTDALGVEPGTYIIQMSVPMHSQFALQLIAVHRPWDLAVFRIVEKPEDDDPEHAIKPPQLAFFRDQDLGALGRPDLLWSVGYNLNCSEEGLQSNWKMYWSRQSLEVQAKIHREYGLNAITKPSTDFLKPNQRTVCFGTLDEASLRRINRADYRVDINLSAWYGRSGSMVCYCPTGEKSVRICGLVAGGTPDSDQNYMVLFTDEMKDWFANALGPHDESDFHQRFVMSLGP</sequence>
<dbReference type="GeneID" id="27717986"/>
<reference evidence="2 3" key="1">
    <citation type="submission" date="2015-01" db="EMBL/GenBank/DDBJ databases">
        <title>The Genome Sequence of Fonsecaea multimorphosa CBS 102226.</title>
        <authorList>
            <consortium name="The Broad Institute Genomics Platform"/>
            <person name="Cuomo C."/>
            <person name="de Hoog S."/>
            <person name="Gorbushina A."/>
            <person name="Stielow B."/>
            <person name="Teixiera M."/>
            <person name="Abouelleil A."/>
            <person name="Chapman S.B."/>
            <person name="Priest M."/>
            <person name="Young S.K."/>
            <person name="Wortman J."/>
            <person name="Nusbaum C."/>
            <person name="Birren B."/>
        </authorList>
    </citation>
    <scope>NUCLEOTIDE SEQUENCE [LARGE SCALE GENOMIC DNA]</scope>
    <source>
        <strain evidence="2 3">CBS 102226</strain>
    </source>
</reference>
<accession>A0A0D2GR76</accession>
<dbReference type="SUPFAM" id="SSF50494">
    <property type="entry name" value="Trypsin-like serine proteases"/>
    <property type="match status" value="1"/>
</dbReference>
<keyword evidence="3" id="KW-1185">Reference proteome</keyword>
<evidence type="ECO:0000313" key="3">
    <source>
        <dbReference type="Proteomes" id="UP000053411"/>
    </source>
</evidence>
<proteinExistence type="predicted"/>